<feature type="domain" description="4-oxalocrotonate tautomerase-like" evidence="3">
    <location>
        <begin position="3"/>
        <end position="56"/>
    </location>
</feature>
<keyword evidence="2" id="KW-0413">Isomerase</keyword>
<dbReference type="InterPro" id="IPR014347">
    <property type="entry name" value="Tautomerase/MIF_sf"/>
</dbReference>
<comment type="caution">
    <text evidence="4">The sequence shown here is derived from an EMBL/GenBank/DDBJ whole genome shotgun (WGS) entry which is preliminary data.</text>
</comment>
<dbReference type="PANTHER" id="PTHR35530:SF1">
    <property type="entry name" value="2-HYDROXYMUCONATE TAUTOMERASE"/>
    <property type="match status" value="1"/>
</dbReference>
<gene>
    <name evidence="4" type="ORF">BCR26_05760</name>
</gene>
<dbReference type="RefSeq" id="WP_069700007.1">
    <property type="nucleotide sequence ID" value="NZ_JAGGMA010000005.1"/>
</dbReference>
<dbReference type="GO" id="GO:0016853">
    <property type="term" value="F:isomerase activity"/>
    <property type="evidence" value="ECO:0007669"/>
    <property type="project" value="UniProtKB-KW"/>
</dbReference>
<evidence type="ECO:0000313" key="4">
    <source>
        <dbReference type="EMBL" id="OEH81019.1"/>
    </source>
</evidence>
<dbReference type="Gene3D" id="3.30.429.10">
    <property type="entry name" value="Macrophage Migration Inhibitory Factor"/>
    <property type="match status" value="1"/>
</dbReference>
<accession>A0A1E5KTS2</accession>
<comment type="similarity">
    <text evidence="1">Belongs to the 4-oxalocrotonate tautomerase family.</text>
</comment>
<sequence length="79" mass="8893">MSIIEIYGWKGISSEKKEAWIKTCTSVIANQFNEPLDEITVFINEIPSGNWGQAGAIGTDSDWLEKSRVQERMKEDASN</sequence>
<evidence type="ECO:0000259" key="3">
    <source>
        <dbReference type="Pfam" id="PF01361"/>
    </source>
</evidence>
<evidence type="ECO:0000313" key="5">
    <source>
        <dbReference type="Proteomes" id="UP000095256"/>
    </source>
</evidence>
<dbReference type="EMBL" id="MIEK01000067">
    <property type="protein sequence ID" value="OEH81019.1"/>
    <property type="molecule type" value="Genomic_DNA"/>
</dbReference>
<dbReference type="PANTHER" id="PTHR35530">
    <property type="entry name" value="TAUTOMERASE-RELATED"/>
    <property type="match status" value="1"/>
</dbReference>
<dbReference type="Proteomes" id="UP000095256">
    <property type="component" value="Unassembled WGS sequence"/>
</dbReference>
<dbReference type="STRING" id="762845.BCR26_05760"/>
<dbReference type="OrthoDB" id="9804765at2"/>
<organism evidence="4 5">
    <name type="scientific">Enterococcus rivorum</name>
    <dbReference type="NCBI Taxonomy" id="762845"/>
    <lineage>
        <taxon>Bacteria</taxon>
        <taxon>Bacillati</taxon>
        <taxon>Bacillota</taxon>
        <taxon>Bacilli</taxon>
        <taxon>Lactobacillales</taxon>
        <taxon>Enterococcaceae</taxon>
        <taxon>Enterococcus</taxon>
    </lineage>
</organism>
<evidence type="ECO:0000256" key="2">
    <source>
        <dbReference type="ARBA" id="ARBA00023235"/>
    </source>
</evidence>
<reference evidence="4 5" key="1">
    <citation type="submission" date="2016-09" db="EMBL/GenBank/DDBJ databases">
        <authorList>
            <person name="Capua I."/>
            <person name="De Benedictis P."/>
            <person name="Joannis T."/>
            <person name="Lombin L.H."/>
            <person name="Cattoli G."/>
        </authorList>
    </citation>
    <scope>NUCLEOTIDE SEQUENCE [LARGE SCALE GENOMIC DNA]</scope>
    <source>
        <strain evidence="4 5">LMG 25899</strain>
    </source>
</reference>
<dbReference type="SUPFAM" id="SSF55331">
    <property type="entry name" value="Tautomerase/MIF"/>
    <property type="match status" value="1"/>
</dbReference>
<evidence type="ECO:0000256" key="1">
    <source>
        <dbReference type="ARBA" id="ARBA00006723"/>
    </source>
</evidence>
<dbReference type="InterPro" id="IPR004370">
    <property type="entry name" value="4-OT-like_dom"/>
</dbReference>
<proteinExistence type="inferred from homology"/>
<dbReference type="AlphaFoldDB" id="A0A1E5KTS2"/>
<keyword evidence="5" id="KW-1185">Reference proteome</keyword>
<protein>
    <recommendedName>
        <fullName evidence="3">4-oxalocrotonate tautomerase-like domain-containing protein</fullName>
    </recommendedName>
</protein>
<name>A0A1E5KTS2_9ENTE</name>
<dbReference type="Pfam" id="PF01361">
    <property type="entry name" value="Tautomerase"/>
    <property type="match status" value="1"/>
</dbReference>